<dbReference type="SUPFAM" id="SSF52047">
    <property type="entry name" value="RNI-like"/>
    <property type="match status" value="1"/>
</dbReference>
<organism evidence="2">
    <name type="scientific">Chromera velia CCMP2878</name>
    <dbReference type="NCBI Taxonomy" id="1169474"/>
    <lineage>
        <taxon>Eukaryota</taxon>
        <taxon>Sar</taxon>
        <taxon>Alveolata</taxon>
        <taxon>Colpodellida</taxon>
        <taxon>Chromeraceae</taxon>
        <taxon>Chromera</taxon>
    </lineage>
</organism>
<dbReference type="PANTHER" id="PTHR24112">
    <property type="entry name" value="LEUCINE-RICH REPEAT, ISOFORM F-RELATED"/>
    <property type="match status" value="1"/>
</dbReference>
<dbReference type="InterPro" id="IPR032675">
    <property type="entry name" value="LRR_dom_sf"/>
</dbReference>
<dbReference type="AlphaFoldDB" id="A0A0G4HSV8"/>
<dbReference type="VEuPathDB" id="CryptoDB:Cvel_8353"/>
<proteinExistence type="predicted"/>
<accession>A0A0G4HSV8</accession>
<name>A0A0G4HSV8_9ALVE</name>
<sequence length="902" mass="97854">MSENKKVLSESPPPEENTGGDSSAQKNRDEEMRVNRKVDKGLSLLFQRAGLTSETVSQLGRERSSFGVAWLSASLYARSLESSFKRKIFLEQPCVIDISASKGLSHKKLVFFLNSLPPSVEEVVLDGAVVKGEALPGFLKFLEGRPSNLKKFTFAKNSMGVDEARQVFPAVLPSLEGLCVKDTMLSNKGLRPLSTSIAEGRASSLLSLKLENVGLNLVGLNTLCEALKKKTLLQIETLSLSQNPCCIDRGTRLLSPVLNTDCLPGLRVLLMRSCGMTAPELKDMATILGKGDLPKLETLDFGGNPGGWSLYSEAEKVVALFGKALRVEVLPSLKNLNLVIDECHAYPEDEDVLLNALASADRPPLENVEILLQHLSIEKARSLGGGNYPSIRTLYLHFGLRPLLGAPLPGPEVLVSFLSELLKAQERPQFDALDLNAGCDQSSLMLMEELIRAGRFGCIRKLSLVGLFSQSSDSIFNPFIRLSSAFVETKLCRLSELILDRVQTGGMEILRFVGEAVRVGHLPGLRVLEVSRLMGDGGNEGEWERGESEEIGLGALMRGFVGSVKVPPLERLSLSFGGVGAGVGSVGSAFMSGKLGKLSDLRLDGGGLTNDGLKMLAQAVRGGWLVNLTYLRLPAMSEEDEGWREFMKAIGKSDEGLPRLKHFHPPLPQSLALALRKLPALEAPKDRPTTNTHGPPTPIPRSDMSLVLDEEGLSNMAEAVRAGDLPSGLKSLNISLCESISVDSLLVAIGESEKGLPPCVQGLDLRGGHFREETLAALAASEEKLSGLRHLELGGCDIDDSRLQRLGEVFNAHVCPGLASLWLEENKISLKGVSAFLKALHPESLPTLSTLRFYGQKTTEMQEANKRVFRDRCEDLVKEAKRQGKLTGLSLGGFGLHFFHDF</sequence>
<reference evidence="2" key="1">
    <citation type="submission" date="2014-11" db="EMBL/GenBank/DDBJ databases">
        <authorList>
            <person name="Otto D Thomas"/>
            <person name="Naeem Raeece"/>
        </authorList>
    </citation>
    <scope>NUCLEOTIDE SEQUENCE</scope>
</reference>
<dbReference type="SMART" id="SM00368">
    <property type="entry name" value="LRR_RI"/>
    <property type="match status" value="6"/>
</dbReference>
<dbReference type="InterPro" id="IPR051279">
    <property type="entry name" value="PP1-Reg/Actin-Interact_Protein"/>
</dbReference>
<dbReference type="PhylomeDB" id="A0A0G4HSV8"/>
<evidence type="ECO:0000313" key="2">
    <source>
        <dbReference type="EMBL" id="CEM47481.1"/>
    </source>
</evidence>
<feature type="region of interest" description="Disordered" evidence="1">
    <location>
        <begin position="682"/>
        <end position="702"/>
    </location>
</feature>
<protein>
    <submittedName>
        <fullName evidence="2">Uncharacterized protein</fullName>
    </submittedName>
</protein>
<evidence type="ECO:0000256" key="1">
    <source>
        <dbReference type="SAM" id="MobiDB-lite"/>
    </source>
</evidence>
<dbReference type="EMBL" id="CDMZ01003758">
    <property type="protein sequence ID" value="CEM47481.1"/>
    <property type="molecule type" value="Genomic_DNA"/>
</dbReference>
<feature type="region of interest" description="Disordered" evidence="1">
    <location>
        <begin position="1"/>
        <end position="33"/>
    </location>
</feature>
<dbReference type="Gene3D" id="3.80.10.10">
    <property type="entry name" value="Ribonuclease Inhibitor"/>
    <property type="match status" value="3"/>
</dbReference>
<gene>
    <name evidence="2" type="ORF">Cvel_8353.t2.CR1</name>
</gene>